<feature type="repeat" description="WD" evidence="1">
    <location>
        <begin position="496"/>
        <end position="531"/>
    </location>
</feature>
<evidence type="ECO:0000256" key="1">
    <source>
        <dbReference type="PROSITE-ProRule" id="PRU00221"/>
    </source>
</evidence>
<protein>
    <recommendedName>
        <fullName evidence="4">WD-40 repeat protein</fullName>
    </recommendedName>
</protein>
<evidence type="ECO:0008006" key="4">
    <source>
        <dbReference type="Google" id="ProtNLM"/>
    </source>
</evidence>
<dbReference type="InterPro" id="IPR001646">
    <property type="entry name" value="5peptide_repeat"/>
</dbReference>
<dbReference type="Pfam" id="PF00805">
    <property type="entry name" value="Pentapeptide"/>
    <property type="match status" value="1"/>
</dbReference>
<feature type="repeat" description="WD" evidence="1">
    <location>
        <begin position="241"/>
        <end position="282"/>
    </location>
</feature>
<name>A0A8S1UVK5_PAROT</name>
<feature type="repeat" description="WD" evidence="1">
    <location>
        <begin position="323"/>
        <end position="364"/>
    </location>
</feature>
<dbReference type="Proteomes" id="UP000683925">
    <property type="component" value="Unassembled WGS sequence"/>
</dbReference>
<dbReference type="PROSITE" id="PS00678">
    <property type="entry name" value="WD_REPEATS_1"/>
    <property type="match status" value="5"/>
</dbReference>
<evidence type="ECO:0000313" key="3">
    <source>
        <dbReference type="Proteomes" id="UP000683925"/>
    </source>
</evidence>
<dbReference type="CDD" id="cd00200">
    <property type="entry name" value="WD40"/>
    <property type="match status" value="1"/>
</dbReference>
<dbReference type="InterPro" id="IPR019775">
    <property type="entry name" value="WD40_repeat_CS"/>
</dbReference>
<dbReference type="Pfam" id="PF00400">
    <property type="entry name" value="WD40"/>
    <property type="match status" value="7"/>
</dbReference>
<reference evidence="2" key="1">
    <citation type="submission" date="2021-01" db="EMBL/GenBank/DDBJ databases">
        <authorList>
            <consortium name="Genoscope - CEA"/>
            <person name="William W."/>
        </authorList>
    </citation>
    <scope>NUCLEOTIDE SEQUENCE</scope>
</reference>
<comment type="caution">
    <text evidence="2">The sequence shown here is derived from an EMBL/GenBank/DDBJ whole genome shotgun (WGS) entry which is preliminary data.</text>
</comment>
<sequence length="620" mass="70124">MFNFQFYKTQGKIKEIYYQFEKNMNCKNEQGQDLYGVLALAKDVNELVFHSLIKIFRREKIQDCLDFLQQSLNQSHVKQEMLEVGSYSHLEKLQMLNVNMNDIKKIAIVLNTIKDHELNRENYSVEKYKQIKQNLITKISQDVKIQELFKFLVQLTSVDDNYIQCGSNSLHLLVEMKVDLREQSFENIRIRNTSLIRAKLVRCDLSGSEFDNVIIRGINLNGAKLFNCKWRNLGINEGILLNGHVGKINSVCFSRDSNYLASCSDDKTIRLWDMKTGYIKSVLKGKSQVNQACFSPNSTTLASCNDQFVYLWNLKTNRCINKLVGHNRQVNTICLFSDGTTLASGSSDKSIRLWDVKTRQQQTRLEGHNSAVWSVCFSLDGTTLASGSGEYKGNECSIRLWDVKTGLQKAKFDCQNDYVLSVCFSPDSTTLASGGDDNAIRLWDFKTGQQKAKLDGHSNTVYSICYSPDGTKLASGSSDNSIRLWDVKTGQQKAKFDGHTSYVYSVCCSIDGTTLASGSDDNSIRLWDVKTELQILPTNNLSNDKMLASIQPPIFPEMDLTENITPKLSIQQISQNPYLEASGALIMKGEFVNYQEIELLSLFKSKGSLILEGQTGQQYN</sequence>
<feature type="repeat" description="WD" evidence="1">
    <location>
        <begin position="454"/>
        <end position="495"/>
    </location>
</feature>
<proteinExistence type="predicted"/>
<dbReference type="PROSITE" id="PS50294">
    <property type="entry name" value="WD_REPEATS_REGION"/>
    <property type="match status" value="5"/>
</dbReference>
<dbReference type="PROSITE" id="PS50082">
    <property type="entry name" value="WD_REPEATS_2"/>
    <property type="match status" value="5"/>
</dbReference>
<dbReference type="PANTHER" id="PTHR45333">
    <property type="entry name" value="MEMBRANE PROTEIN-RELATED"/>
    <property type="match status" value="1"/>
</dbReference>
<dbReference type="SMART" id="SM00320">
    <property type="entry name" value="WD40"/>
    <property type="match status" value="7"/>
</dbReference>
<feature type="repeat" description="WD" evidence="1">
    <location>
        <begin position="412"/>
        <end position="453"/>
    </location>
</feature>
<evidence type="ECO:0000313" key="2">
    <source>
        <dbReference type="EMBL" id="CAD8167962.1"/>
    </source>
</evidence>
<organism evidence="2 3">
    <name type="scientific">Paramecium octaurelia</name>
    <dbReference type="NCBI Taxonomy" id="43137"/>
    <lineage>
        <taxon>Eukaryota</taxon>
        <taxon>Sar</taxon>
        <taxon>Alveolata</taxon>
        <taxon>Ciliophora</taxon>
        <taxon>Intramacronucleata</taxon>
        <taxon>Oligohymenophorea</taxon>
        <taxon>Peniculida</taxon>
        <taxon>Parameciidae</taxon>
        <taxon>Paramecium</taxon>
    </lineage>
</organism>
<dbReference type="EMBL" id="CAJJDP010000051">
    <property type="protein sequence ID" value="CAD8167962.1"/>
    <property type="molecule type" value="Genomic_DNA"/>
</dbReference>
<dbReference type="PANTHER" id="PTHR45333:SF1">
    <property type="entry name" value="CHROMOSOME UNDETERMINED SCAFFOLD_625, WHOLE GENOME SHOTGUN SEQUENCE"/>
    <property type="match status" value="1"/>
</dbReference>
<dbReference type="OrthoDB" id="10266330at2759"/>
<accession>A0A8S1UVK5</accession>
<dbReference type="AlphaFoldDB" id="A0A8S1UVK5"/>
<dbReference type="InterPro" id="IPR001680">
    <property type="entry name" value="WD40_rpt"/>
</dbReference>
<keyword evidence="3" id="KW-1185">Reference proteome</keyword>
<gene>
    <name evidence="2" type="ORF">POCTA_138.1.T0510040</name>
</gene>
<keyword evidence="1" id="KW-0853">WD repeat</keyword>